<dbReference type="PIRSF" id="PIRSF006661">
    <property type="entry name" value="PP-lp_UCP006661"/>
    <property type="match status" value="1"/>
</dbReference>
<dbReference type="NCBIfam" id="TIGR00268">
    <property type="entry name" value="ATP-dependent sacrificial sulfur transferase LarE"/>
    <property type="match status" value="1"/>
</dbReference>
<dbReference type="InterPro" id="IPR022310">
    <property type="entry name" value="NAD/GMP_synthase"/>
</dbReference>
<dbReference type="Pfam" id="PF02540">
    <property type="entry name" value="NAD_synthase"/>
    <property type="match status" value="1"/>
</dbReference>
<accession>A0A4R3KIB5</accession>
<organism evidence="3 4">
    <name type="scientific">Tepidibacillus fermentans</name>
    <dbReference type="NCBI Taxonomy" id="1281767"/>
    <lineage>
        <taxon>Bacteria</taxon>
        <taxon>Bacillati</taxon>
        <taxon>Bacillota</taxon>
        <taxon>Bacilli</taxon>
        <taxon>Bacillales</taxon>
        <taxon>Bacillaceae</taxon>
        <taxon>Tepidibacillus</taxon>
    </lineage>
</organism>
<dbReference type="EMBL" id="SMAB01000006">
    <property type="protein sequence ID" value="TCS83099.1"/>
    <property type="molecule type" value="Genomic_DNA"/>
</dbReference>
<sequence>MNLVEKEQQLLSKLNQMNRVLVAFSGGVDSTYLAKMAFETLKENAIAVTIQTEYVPQREINEAKELAKIIGIPHQLIHLDALTNQNISGNPIDRCFFCKTDLFTHLIQTANKLNIDTIIDGSNQDDIKDYRPGVKALRNLGIRSPLKEVGFTKQEIRERSKAHHLPTWEKASFSCLATRIPYNETITIEKLQQIENAEQLLFELGLKQFRLRHHGEIARIEVLPKDFSQIIVNHQTIVKQLKKLGFQYVTLDLEGYVTGSLNRQLKS</sequence>
<dbReference type="CDD" id="cd01990">
    <property type="entry name" value="LarE-like"/>
    <property type="match status" value="1"/>
</dbReference>
<gene>
    <name evidence="3" type="ORF">EDD72_10625</name>
</gene>
<dbReference type="GO" id="GO:0006163">
    <property type="term" value="P:purine nucleotide metabolic process"/>
    <property type="evidence" value="ECO:0007669"/>
    <property type="project" value="UniProtKB-ARBA"/>
</dbReference>
<dbReference type="Gene3D" id="3.40.50.620">
    <property type="entry name" value="HUPs"/>
    <property type="match status" value="1"/>
</dbReference>
<evidence type="ECO:0000256" key="1">
    <source>
        <dbReference type="PIRSR" id="PIRSR006661-1"/>
    </source>
</evidence>
<evidence type="ECO:0000313" key="3">
    <source>
        <dbReference type="EMBL" id="TCS83099.1"/>
    </source>
</evidence>
<dbReference type="SUPFAM" id="SSF52402">
    <property type="entry name" value="Adenine nucleotide alpha hydrolases-like"/>
    <property type="match status" value="1"/>
</dbReference>
<proteinExistence type="predicted"/>
<dbReference type="InterPro" id="IPR052188">
    <property type="entry name" value="Ni-pincer_cofactor_biosynth"/>
</dbReference>
<name>A0A4R3KIB5_9BACI</name>
<dbReference type="AlphaFoldDB" id="A0A4R3KIB5"/>
<keyword evidence="4" id="KW-1185">Reference proteome</keyword>
<evidence type="ECO:0000259" key="2">
    <source>
        <dbReference type="Pfam" id="PF02540"/>
    </source>
</evidence>
<protein>
    <recommendedName>
        <fullName evidence="2">NAD/GMP synthase domain-containing protein</fullName>
    </recommendedName>
</protein>
<feature type="active site" description="Nucleophile and sulfur donor" evidence="1">
    <location>
        <position position="175"/>
    </location>
</feature>
<dbReference type="OrthoDB" id="9776919at2"/>
<comment type="caution">
    <text evidence="3">The sequence shown here is derived from an EMBL/GenBank/DDBJ whole genome shotgun (WGS) entry which is preliminary data.</text>
</comment>
<reference evidence="3 4" key="1">
    <citation type="submission" date="2019-03" db="EMBL/GenBank/DDBJ databases">
        <title>Genomic Encyclopedia of Type Strains, Phase IV (KMG-IV): sequencing the most valuable type-strain genomes for metagenomic binning, comparative biology and taxonomic classification.</title>
        <authorList>
            <person name="Goeker M."/>
        </authorList>
    </citation>
    <scope>NUCLEOTIDE SEQUENCE [LARGE SCALE GENOMIC DNA]</scope>
    <source>
        <strain evidence="3 4">DSM 23802</strain>
    </source>
</reference>
<evidence type="ECO:0000313" key="4">
    <source>
        <dbReference type="Proteomes" id="UP000295788"/>
    </source>
</evidence>
<dbReference type="PANTHER" id="PTHR43169">
    <property type="entry name" value="EXSB FAMILY PROTEIN"/>
    <property type="match status" value="1"/>
</dbReference>
<dbReference type="Proteomes" id="UP000295788">
    <property type="component" value="Unassembled WGS sequence"/>
</dbReference>
<feature type="domain" description="NAD/GMP synthase" evidence="2">
    <location>
        <begin position="15"/>
        <end position="82"/>
    </location>
</feature>
<dbReference type="PANTHER" id="PTHR43169:SF2">
    <property type="entry name" value="NAD_GMP SYNTHASE DOMAIN-CONTAINING PROTEIN"/>
    <property type="match status" value="1"/>
</dbReference>
<dbReference type="InterPro" id="IPR014729">
    <property type="entry name" value="Rossmann-like_a/b/a_fold"/>
</dbReference>
<dbReference type="GO" id="GO:0016783">
    <property type="term" value="F:sulfurtransferase activity"/>
    <property type="evidence" value="ECO:0007669"/>
    <property type="project" value="InterPro"/>
</dbReference>
<dbReference type="InterPro" id="IPR005232">
    <property type="entry name" value="LarE"/>
</dbReference>
<dbReference type="RefSeq" id="WP_132768002.1">
    <property type="nucleotide sequence ID" value="NZ_SMAB01000006.1"/>
</dbReference>